<feature type="transmembrane region" description="Helical" evidence="6">
    <location>
        <begin position="295"/>
        <end position="328"/>
    </location>
</feature>
<comment type="caution">
    <text evidence="8">The sequence shown here is derived from an EMBL/GenBank/DDBJ whole genome shotgun (WGS) entry which is preliminary data.</text>
</comment>
<feature type="compositionally biased region" description="Basic and acidic residues" evidence="5">
    <location>
        <begin position="1"/>
        <end position="21"/>
    </location>
</feature>
<dbReference type="PANTHER" id="PTHR37422:SF13">
    <property type="entry name" value="LIPOPOLYSACCHARIDE BIOSYNTHESIS PROTEIN PA4999-RELATED"/>
    <property type="match status" value="1"/>
</dbReference>
<organism evidence="8 9">
    <name type="scientific">Eiseniibacteriota bacterium</name>
    <dbReference type="NCBI Taxonomy" id="2212470"/>
    <lineage>
        <taxon>Bacteria</taxon>
        <taxon>Candidatus Eiseniibacteriota</taxon>
    </lineage>
</organism>
<proteinExistence type="predicted"/>
<keyword evidence="2 6" id="KW-0812">Transmembrane</keyword>
<protein>
    <submittedName>
        <fullName evidence="8">O-antigen ligase family protein</fullName>
    </submittedName>
</protein>
<dbReference type="PANTHER" id="PTHR37422">
    <property type="entry name" value="TEICHURONIC ACID BIOSYNTHESIS PROTEIN TUAE"/>
    <property type="match status" value="1"/>
</dbReference>
<evidence type="ECO:0000313" key="8">
    <source>
        <dbReference type="EMBL" id="MBU2691665.1"/>
    </source>
</evidence>
<feature type="transmembrane region" description="Helical" evidence="6">
    <location>
        <begin position="145"/>
        <end position="164"/>
    </location>
</feature>
<dbReference type="Pfam" id="PF04932">
    <property type="entry name" value="Wzy_C"/>
    <property type="match status" value="1"/>
</dbReference>
<comment type="subcellular location">
    <subcellularLocation>
        <location evidence="1">Membrane</location>
        <topology evidence="1">Multi-pass membrane protein</topology>
    </subcellularLocation>
</comment>
<accession>A0A948RVK3</accession>
<feature type="transmembrane region" description="Helical" evidence="6">
    <location>
        <begin position="443"/>
        <end position="461"/>
    </location>
</feature>
<evidence type="ECO:0000256" key="3">
    <source>
        <dbReference type="ARBA" id="ARBA00022989"/>
    </source>
</evidence>
<keyword evidence="3 6" id="KW-1133">Transmembrane helix</keyword>
<feature type="transmembrane region" description="Helical" evidence="6">
    <location>
        <begin position="269"/>
        <end position="288"/>
    </location>
</feature>
<feature type="transmembrane region" description="Helical" evidence="6">
    <location>
        <begin position="206"/>
        <end position="226"/>
    </location>
</feature>
<dbReference type="EMBL" id="JAHJDP010000072">
    <property type="protein sequence ID" value="MBU2691665.1"/>
    <property type="molecule type" value="Genomic_DNA"/>
</dbReference>
<keyword evidence="4 6" id="KW-0472">Membrane</keyword>
<feature type="transmembrane region" description="Helical" evidence="6">
    <location>
        <begin position="71"/>
        <end position="94"/>
    </location>
</feature>
<name>A0A948RVK3_UNCEI</name>
<evidence type="ECO:0000256" key="6">
    <source>
        <dbReference type="SAM" id="Phobius"/>
    </source>
</evidence>
<gene>
    <name evidence="8" type="ORF">KJ970_12130</name>
</gene>
<evidence type="ECO:0000256" key="1">
    <source>
        <dbReference type="ARBA" id="ARBA00004141"/>
    </source>
</evidence>
<dbReference type="InterPro" id="IPR007016">
    <property type="entry name" value="O-antigen_ligase-rel_domated"/>
</dbReference>
<feature type="transmembrane region" description="Helical" evidence="6">
    <location>
        <begin position="176"/>
        <end position="194"/>
    </location>
</feature>
<feature type="transmembrane region" description="Helical" evidence="6">
    <location>
        <begin position="401"/>
        <end position="422"/>
    </location>
</feature>
<dbReference type="GO" id="GO:0016874">
    <property type="term" value="F:ligase activity"/>
    <property type="evidence" value="ECO:0007669"/>
    <property type="project" value="UniProtKB-KW"/>
</dbReference>
<feature type="transmembrane region" description="Helical" evidence="6">
    <location>
        <begin position="114"/>
        <end position="133"/>
    </location>
</feature>
<evidence type="ECO:0000256" key="5">
    <source>
        <dbReference type="SAM" id="MobiDB-lite"/>
    </source>
</evidence>
<feature type="transmembrane region" description="Helical" evidence="6">
    <location>
        <begin position="37"/>
        <end position="59"/>
    </location>
</feature>
<dbReference type="InterPro" id="IPR051533">
    <property type="entry name" value="WaaL-like"/>
</dbReference>
<keyword evidence="8" id="KW-0436">Ligase</keyword>
<feature type="domain" description="O-antigen ligase-related" evidence="7">
    <location>
        <begin position="279"/>
        <end position="417"/>
    </location>
</feature>
<dbReference type="Proteomes" id="UP000777784">
    <property type="component" value="Unassembled WGS sequence"/>
</dbReference>
<feature type="region of interest" description="Disordered" evidence="5">
    <location>
        <begin position="1"/>
        <end position="23"/>
    </location>
</feature>
<dbReference type="AlphaFoldDB" id="A0A948RVK3"/>
<feature type="region of interest" description="Disordered" evidence="5">
    <location>
        <begin position="498"/>
        <end position="522"/>
    </location>
</feature>
<evidence type="ECO:0000256" key="4">
    <source>
        <dbReference type="ARBA" id="ARBA00023136"/>
    </source>
</evidence>
<reference evidence="8" key="1">
    <citation type="submission" date="2021-05" db="EMBL/GenBank/DDBJ databases">
        <title>Energy efficiency and biological interactions define the core microbiome of deep oligotrophic groundwater.</title>
        <authorList>
            <person name="Mehrshad M."/>
            <person name="Lopez-Fernandez M."/>
            <person name="Bell E."/>
            <person name="Bernier-Latmani R."/>
            <person name="Bertilsson S."/>
            <person name="Dopson M."/>
        </authorList>
    </citation>
    <scope>NUCLEOTIDE SEQUENCE</scope>
    <source>
        <strain evidence="8">Modern_marine.mb.64</strain>
    </source>
</reference>
<dbReference type="GO" id="GO:0016020">
    <property type="term" value="C:membrane"/>
    <property type="evidence" value="ECO:0007669"/>
    <property type="project" value="UniProtKB-SubCell"/>
</dbReference>
<feature type="compositionally biased region" description="Basic and acidic residues" evidence="5">
    <location>
        <begin position="512"/>
        <end position="522"/>
    </location>
</feature>
<evidence type="ECO:0000313" key="9">
    <source>
        <dbReference type="Proteomes" id="UP000777784"/>
    </source>
</evidence>
<evidence type="ECO:0000259" key="7">
    <source>
        <dbReference type="Pfam" id="PF04932"/>
    </source>
</evidence>
<evidence type="ECO:0000256" key="2">
    <source>
        <dbReference type="ARBA" id="ARBA00022692"/>
    </source>
</evidence>
<sequence length="522" mass="57886">MRGEDVRPEPTRPHAPARDPRSPLPVESGFDLLKSPIVVAILVTIAAAGLFGIFFLLYQWYGQAPHRLFKIFFGMILLTVLMTRPRWALVMVVFSMPFVEWLPKSGAPMLNSLNLIMIALLLAALFSAISTRTSVLLPSALKKPILFFLAWAFLAWFHALIVPFSESITPLIRLRLLHNGLFGVYLFFLVHRLLAAMPAEDAQRWIKNLAILMAVSAALGTLGLLWQSSGLRQGVRVAGGLGDINKAATYYAMALIWTFSMRRVMGRALWSRLAYVGLIFFNTLGLVLPNSRGGFVAFLVAGVGFSLSRGAKGLAVGLVLLATVPFWVPDYVQERFQETIGVFDAESDRFGAINESAGGRLEFWEAAIDVIIHHPILGVGYGAMPEATAAAVGRYRNTHNFYLELTGEMGIPALLILMLIFYRVIRKARRLSRSREVPDWVQAVGEGTVWLSVALLVANIFGTRFLSYALAGYFFLAAALLERATQEDLWPLRSRSDCSMTEEGDIPQNPNETERRPDGHSD</sequence>